<gene>
    <name evidence="8" type="ORF">GT409_00010</name>
</gene>
<feature type="transmembrane region" description="Helical" evidence="7">
    <location>
        <begin position="58"/>
        <end position="76"/>
    </location>
</feature>
<keyword evidence="9" id="KW-1185">Reference proteome</keyword>
<evidence type="ECO:0000256" key="5">
    <source>
        <dbReference type="ARBA" id="ARBA00022989"/>
    </source>
</evidence>
<dbReference type="PANTHER" id="PTHR33452:SF1">
    <property type="entry name" value="INNER MEMBRANE PROTEIN YPHA-RELATED"/>
    <property type="match status" value="1"/>
</dbReference>
<dbReference type="AlphaFoldDB" id="A0A6P1M9U8"/>
<dbReference type="Proteomes" id="UP000464954">
    <property type="component" value="Chromosome"/>
</dbReference>
<evidence type="ECO:0000256" key="4">
    <source>
        <dbReference type="ARBA" id="ARBA00022692"/>
    </source>
</evidence>
<name>A0A6P1M9U8_9BACT</name>
<dbReference type="PANTHER" id="PTHR33452">
    <property type="entry name" value="OXIDOREDUCTASE CATD-RELATED"/>
    <property type="match status" value="1"/>
</dbReference>
<sequence length="137" mass="14383">MNIKSILFGTSLDSNPGTVILRVLIGAALMTHGFPKMFGGLSGFTEFVASLGVPAPQVMAFLAAFAESFGSLLLLIGLMTRPAAFLIACTMAVAAIGAHGADGFAKQELAWLYFVPALFFLLKGAGKWSLDALISRK</sequence>
<keyword evidence="6 7" id="KW-0472">Membrane</keyword>
<dbReference type="Pfam" id="PF07681">
    <property type="entry name" value="DoxX"/>
    <property type="match status" value="1"/>
</dbReference>
<comment type="subcellular location">
    <subcellularLocation>
        <location evidence="1">Cell membrane</location>
        <topology evidence="1">Multi-pass membrane protein</topology>
    </subcellularLocation>
</comment>
<dbReference type="GO" id="GO:0005886">
    <property type="term" value="C:plasma membrane"/>
    <property type="evidence" value="ECO:0007669"/>
    <property type="project" value="UniProtKB-SubCell"/>
</dbReference>
<organism evidence="8 9">
    <name type="scientific">Tichowtungia aerotolerans</name>
    <dbReference type="NCBI Taxonomy" id="2697043"/>
    <lineage>
        <taxon>Bacteria</taxon>
        <taxon>Pseudomonadati</taxon>
        <taxon>Kiritimatiellota</taxon>
        <taxon>Tichowtungiia</taxon>
        <taxon>Tichowtungiales</taxon>
        <taxon>Tichowtungiaceae</taxon>
        <taxon>Tichowtungia</taxon>
    </lineage>
</organism>
<feature type="transmembrane region" description="Helical" evidence="7">
    <location>
        <begin position="20"/>
        <end position="38"/>
    </location>
</feature>
<evidence type="ECO:0000256" key="2">
    <source>
        <dbReference type="ARBA" id="ARBA00006679"/>
    </source>
</evidence>
<evidence type="ECO:0000256" key="6">
    <source>
        <dbReference type="ARBA" id="ARBA00023136"/>
    </source>
</evidence>
<evidence type="ECO:0000313" key="8">
    <source>
        <dbReference type="EMBL" id="QHI67895.1"/>
    </source>
</evidence>
<dbReference type="InterPro" id="IPR032808">
    <property type="entry name" value="DoxX"/>
</dbReference>
<evidence type="ECO:0000313" key="9">
    <source>
        <dbReference type="Proteomes" id="UP000464954"/>
    </source>
</evidence>
<protein>
    <submittedName>
        <fullName evidence="8">DoxX family membrane protein</fullName>
    </submittedName>
</protein>
<keyword evidence="3" id="KW-1003">Cell membrane</keyword>
<comment type="similarity">
    <text evidence="2">Belongs to the DoxX family.</text>
</comment>
<feature type="transmembrane region" description="Helical" evidence="7">
    <location>
        <begin position="110"/>
        <end position="130"/>
    </location>
</feature>
<dbReference type="EMBL" id="CP047593">
    <property type="protein sequence ID" value="QHI67895.1"/>
    <property type="molecule type" value="Genomic_DNA"/>
</dbReference>
<evidence type="ECO:0000256" key="1">
    <source>
        <dbReference type="ARBA" id="ARBA00004651"/>
    </source>
</evidence>
<dbReference type="RefSeq" id="WP_160625929.1">
    <property type="nucleotide sequence ID" value="NZ_CP047593.1"/>
</dbReference>
<evidence type="ECO:0000256" key="7">
    <source>
        <dbReference type="SAM" id="Phobius"/>
    </source>
</evidence>
<keyword evidence="5 7" id="KW-1133">Transmembrane helix</keyword>
<evidence type="ECO:0000256" key="3">
    <source>
        <dbReference type="ARBA" id="ARBA00022475"/>
    </source>
</evidence>
<feature type="transmembrane region" description="Helical" evidence="7">
    <location>
        <begin position="83"/>
        <end position="104"/>
    </location>
</feature>
<dbReference type="InterPro" id="IPR051907">
    <property type="entry name" value="DoxX-like_oxidoreductase"/>
</dbReference>
<reference evidence="8 9" key="1">
    <citation type="submission" date="2020-01" db="EMBL/GenBank/DDBJ databases">
        <title>Ponticoccus aerotolerans gen. nov., sp. nov., an anaerobic bacterium and proposal of Ponticoccusceae fam. nov., Ponticoccusles ord. nov. and Ponticoccuse classis nov. in the phylum Kiritimatiellaeota.</title>
        <authorList>
            <person name="Zhou L.Y."/>
            <person name="Du Z.J."/>
        </authorList>
    </citation>
    <scope>NUCLEOTIDE SEQUENCE [LARGE SCALE GENOMIC DNA]</scope>
    <source>
        <strain evidence="8 9">S-5007</strain>
    </source>
</reference>
<accession>A0A6P1M9U8</accession>
<dbReference type="KEGG" id="taer:GT409_00010"/>
<proteinExistence type="inferred from homology"/>
<keyword evidence="4 7" id="KW-0812">Transmembrane</keyword>